<evidence type="ECO:0000313" key="2">
    <source>
        <dbReference type="Proteomes" id="UP001596548"/>
    </source>
</evidence>
<comment type="caution">
    <text evidence="1">The sequence shown here is derived from an EMBL/GenBank/DDBJ whole genome shotgun (WGS) entry which is preliminary data.</text>
</comment>
<dbReference type="RefSeq" id="WP_378976693.1">
    <property type="nucleotide sequence ID" value="NZ_JBHTBJ010000050.1"/>
</dbReference>
<dbReference type="NCBIfam" id="TIGR04267">
    <property type="entry name" value="mod_HExxH"/>
    <property type="match status" value="1"/>
</dbReference>
<name>A0ABW2I3A4_9ACTN</name>
<reference evidence="2" key="1">
    <citation type="journal article" date="2019" name="Int. J. Syst. Evol. Microbiol.">
        <title>The Global Catalogue of Microorganisms (GCM) 10K type strain sequencing project: providing services to taxonomists for standard genome sequencing and annotation.</title>
        <authorList>
            <consortium name="The Broad Institute Genomics Platform"/>
            <consortium name="The Broad Institute Genome Sequencing Center for Infectious Disease"/>
            <person name="Wu L."/>
            <person name="Ma J."/>
        </authorList>
    </citation>
    <scope>NUCLEOTIDE SEQUENCE [LARGE SCALE GENOMIC DNA]</scope>
    <source>
        <strain evidence="2">XZYJT-10</strain>
    </source>
</reference>
<dbReference type="Proteomes" id="UP001596548">
    <property type="component" value="Unassembled WGS sequence"/>
</dbReference>
<evidence type="ECO:0000313" key="1">
    <source>
        <dbReference type="EMBL" id="MFC7279400.1"/>
    </source>
</evidence>
<organism evidence="1 2">
    <name type="scientific">Paractinoplanes rhizophilus</name>
    <dbReference type="NCBI Taxonomy" id="1416877"/>
    <lineage>
        <taxon>Bacteria</taxon>
        <taxon>Bacillati</taxon>
        <taxon>Actinomycetota</taxon>
        <taxon>Actinomycetes</taxon>
        <taxon>Micromonosporales</taxon>
        <taxon>Micromonosporaceae</taxon>
        <taxon>Paractinoplanes</taxon>
    </lineage>
</organism>
<proteinExistence type="predicted"/>
<dbReference type="InterPro" id="IPR026337">
    <property type="entry name" value="AKG_HExxH"/>
</dbReference>
<accession>A0ABW2I3A4</accession>
<dbReference type="EMBL" id="JBHTBJ010000050">
    <property type="protein sequence ID" value="MFC7279400.1"/>
    <property type="molecule type" value="Genomic_DNA"/>
</dbReference>
<keyword evidence="2" id="KW-1185">Reference proteome</keyword>
<gene>
    <name evidence="1" type="ORF">ACFQS1_36010</name>
</gene>
<sequence length="479" mass="52269">MRTFRLTDEAFAALAAGRPNPATVEDLRRSQVSRHLLLLADGRKNFKIKTPIWYAERRAEALADPLADPLLALHTTATLAALRTGGDLPPDPVASPRHLVATHDGLSVRARLEDTDPLRARLGLTPSRRLTHAEAAHWQRLFSAAWRILVTRHRPAAEIVAAVLRVIVPIEPDPGAAGLSATSAEAFGAVALSPPADAMSFAVGLIHETQHSLLNATRTLFDLVDAGAPHTYSPWREDPRPPSGLLHGAYAYLSVARFWRAEAGPLARFEFARWRAAVAGAADALLADGVLTAAGARFVRAMRDEAGRWLSEPVDDRIERLARGANLEHRVRWRLRNLSVDVSGLVADWEAGRPARLPEPALRGGAGRALERSARLDLVHRALRERDQSLQPAGRQRPGDDAYLRGAAGAALDAYLKGLEKPDPGGAEAELWAGVALVGPWKCMRQRPEVLRDLHGYFRTVPLRLLAEWLDESLMSPPA</sequence>
<protein>
    <submittedName>
        <fullName evidence="1">HEXXH motif-containing putative peptide modification protein</fullName>
    </submittedName>
</protein>